<gene>
    <name evidence="2" type="ORF">E2562_028170</name>
</gene>
<sequence length="133" mass="14093">MAYNVEGRGTGGDRRGVQTGTRSCARSACGALSVKFVGGDHQLSKANPRFTQLINTMSSILTGWGGSCGTGGIGAASYVKACRIQPTEASKSPKSKIPNPNAKVVQQLSMHHIHGDKNKNQDGTHDRLKDWLA</sequence>
<reference evidence="2 3" key="1">
    <citation type="submission" date="2019-11" db="EMBL/GenBank/DDBJ databases">
        <title>Whole genome sequence of Oryza granulata.</title>
        <authorList>
            <person name="Li W."/>
        </authorList>
    </citation>
    <scope>NUCLEOTIDE SEQUENCE [LARGE SCALE GENOMIC DNA]</scope>
    <source>
        <strain evidence="3">cv. Menghai</strain>
        <tissue evidence="2">Leaf</tissue>
    </source>
</reference>
<dbReference type="Proteomes" id="UP000479710">
    <property type="component" value="Unassembled WGS sequence"/>
</dbReference>
<proteinExistence type="predicted"/>
<organism evidence="2 3">
    <name type="scientific">Oryza meyeriana var. granulata</name>
    <dbReference type="NCBI Taxonomy" id="110450"/>
    <lineage>
        <taxon>Eukaryota</taxon>
        <taxon>Viridiplantae</taxon>
        <taxon>Streptophyta</taxon>
        <taxon>Embryophyta</taxon>
        <taxon>Tracheophyta</taxon>
        <taxon>Spermatophyta</taxon>
        <taxon>Magnoliopsida</taxon>
        <taxon>Liliopsida</taxon>
        <taxon>Poales</taxon>
        <taxon>Poaceae</taxon>
        <taxon>BOP clade</taxon>
        <taxon>Oryzoideae</taxon>
        <taxon>Oryzeae</taxon>
        <taxon>Oryzinae</taxon>
        <taxon>Oryza</taxon>
        <taxon>Oryza meyeriana</taxon>
    </lineage>
</organism>
<evidence type="ECO:0000313" key="2">
    <source>
        <dbReference type="EMBL" id="KAF0903607.1"/>
    </source>
</evidence>
<keyword evidence="3" id="KW-1185">Reference proteome</keyword>
<evidence type="ECO:0000256" key="1">
    <source>
        <dbReference type="SAM" id="MobiDB-lite"/>
    </source>
</evidence>
<protein>
    <submittedName>
        <fullName evidence="2">Uncharacterized protein</fullName>
    </submittedName>
</protein>
<dbReference type="AlphaFoldDB" id="A0A6G1CU15"/>
<dbReference type="EMBL" id="SPHZ02000008">
    <property type="protein sequence ID" value="KAF0903607.1"/>
    <property type="molecule type" value="Genomic_DNA"/>
</dbReference>
<feature type="region of interest" description="Disordered" evidence="1">
    <location>
        <begin position="113"/>
        <end position="133"/>
    </location>
</feature>
<evidence type="ECO:0000313" key="3">
    <source>
        <dbReference type="Proteomes" id="UP000479710"/>
    </source>
</evidence>
<accession>A0A6G1CU15</accession>
<name>A0A6G1CU15_9ORYZ</name>
<comment type="caution">
    <text evidence="2">The sequence shown here is derived from an EMBL/GenBank/DDBJ whole genome shotgun (WGS) entry which is preliminary data.</text>
</comment>